<dbReference type="GO" id="GO:0005737">
    <property type="term" value="C:cytoplasm"/>
    <property type="evidence" value="ECO:0007669"/>
    <property type="project" value="TreeGrafter"/>
</dbReference>
<evidence type="ECO:0000259" key="2">
    <source>
        <dbReference type="Pfam" id="PF00656"/>
    </source>
</evidence>
<evidence type="ECO:0000313" key="4">
    <source>
        <dbReference type="Proteomes" id="UP000828251"/>
    </source>
</evidence>
<dbReference type="GO" id="GO:0006508">
    <property type="term" value="P:proteolysis"/>
    <property type="evidence" value="ECO:0007669"/>
    <property type="project" value="InterPro"/>
</dbReference>
<gene>
    <name evidence="3" type="ORF">J1N35_033372</name>
</gene>
<name>A0A9D3UQ22_9ROSI</name>
<dbReference type="PANTHER" id="PTHR48104:SF7">
    <property type="entry name" value="METACASPASE-9"/>
    <property type="match status" value="1"/>
</dbReference>
<dbReference type="Pfam" id="PF00656">
    <property type="entry name" value="Peptidase_C14"/>
    <property type="match status" value="1"/>
</dbReference>
<organism evidence="3 4">
    <name type="scientific">Gossypium stocksii</name>
    <dbReference type="NCBI Taxonomy" id="47602"/>
    <lineage>
        <taxon>Eukaryota</taxon>
        <taxon>Viridiplantae</taxon>
        <taxon>Streptophyta</taxon>
        <taxon>Embryophyta</taxon>
        <taxon>Tracheophyta</taxon>
        <taxon>Spermatophyta</taxon>
        <taxon>Magnoliopsida</taxon>
        <taxon>eudicotyledons</taxon>
        <taxon>Gunneridae</taxon>
        <taxon>Pentapetalae</taxon>
        <taxon>rosids</taxon>
        <taxon>malvids</taxon>
        <taxon>Malvales</taxon>
        <taxon>Malvaceae</taxon>
        <taxon>Malvoideae</taxon>
        <taxon>Gossypium</taxon>
    </lineage>
</organism>
<feature type="domain" description="Peptidase C14 caspase" evidence="2">
    <location>
        <begin position="6"/>
        <end position="71"/>
    </location>
</feature>
<dbReference type="InterPro" id="IPR050452">
    <property type="entry name" value="Metacaspase"/>
</dbReference>
<dbReference type="EMBL" id="JAIQCV010000010">
    <property type="protein sequence ID" value="KAH1055307.1"/>
    <property type="molecule type" value="Genomic_DNA"/>
</dbReference>
<dbReference type="OrthoDB" id="944684at2759"/>
<dbReference type="Gene3D" id="3.40.50.12660">
    <property type="match status" value="1"/>
</dbReference>
<dbReference type="PANTHER" id="PTHR48104">
    <property type="entry name" value="METACASPASE-4"/>
    <property type="match status" value="1"/>
</dbReference>
<keyword evidence="4" id="KW-1185">Reference proteome</keyword>
<comment type="caution">
    <text evidence="3">The sequence shown here is derived from an EMBL/GenBank/DDBJ whole genome shotgun (WGS) entry which is preliminary data.</text>
</comment>
<evidence type="ECO:0000313" key="3">
    <source>
        <dbReference type="EMBL" id="KAH1055307.1"/>
    </source>
</evidence>
<protein>
    <recommendedName>
        <fullName evidence="2">Peptidase C14 caspase domain-containing protein</fullName>
    </recommendedName>
</protein>
<reference evidence="3 4" key="1">
    <citation type="journal article" date="2021" name="Plant Biotechnol. J.">
        <title>Multi-omics assisted identification of the key and species-specific regulatory components of drought-tolerant mechanisms in Gossypium stocksii.</title>
        <authorList>
            <person name="Yu D."/>
            <person name="Ke L."/>
            <person name="Zhang D."/>
            <person name="Wu Y."/>
            <person name="Sun Y."/>
            <person name="Mei J."/>
            <person name="Sun J."/>
            <person name="Sun Y."/>
        </authorList>
    </citation>
    <scope>NUCLEOTIDE SEQUENCE [LARGE SCALE GENOMIC DNA]</scope>
    <source>
        <strain evidence="4">cv. E1</strain>
        <tissue evidence="3">Leaf</tissue>
    </source>
</reference>
<dbReference type="AlphaFoldDB" id="A0A9D3UQ22"/>
<dbReference type="InterPro" id="IPR011600">
    <property type="entry name" value="Pept_C14_caspase"/>
</dbReference>
<dbReference type="GO" id="GO:0004197">
    <property type="term" value="F:cysteine-type endopeptidase activity"/>
    <property type="evidence" value="ECO:0007669"/>
    <property type="project" value="InterPro"/>
</dbReference>
<sequence>MSRGTKRAVLVGCNYPKTQFSLHGCINDVEAIRGVILKFGFEQSDIIVLTDAPGSRVLPTGANIKDALNRMEVPDCYNQVGPDIRQMERRNSRCPTIFINNMHYESDFKVARIRFFHKPLMVNMKVSILDIQFGRDLFRSETKDIW</sequence>
<proteinExistence type="inferred from homology"/>
<dbReference type="Proteomes" id="UP000828251">
    <property type="component" value="Unassembled WGS sequence"/>
</dbReference>
<evidence type="ECO:0000256" key="1">
    <source>
        <dbReference type="ARBA" id="ARBA00009005"/>
    </source>
</evidence>
<accession>A0A9D3UQ22</accession>
<comment type="similarity">
    <text evidence="1">Belongs to the peptidase C14B family.</text>
</comment>